<dbReference type="InterPro" id="IPR051170">
    <property type="entry name" value="Neural/epithelial_adhesion"/>
</dbReference>
<dbReference type="OrthoDB" id="5965464at2759"/>
<dbReference type="Proteomes" id="UP000225706">
    <property type="component" value="Unassembled WGS sequence"/>
</dbReference>
<sequence length="938" mass="104455">MRLTDRTCKTFKFTPGTLECREACRVDVRCQSYNVVMFIAICELNNRTKEARPEDFLKDKDRYYIAIGPKRVPLGSIRELPAESCEEIKASEGEQAVSGNYWLDSTRSGNSSLARCHMNTGDLNECLEDLHICLDNAICNNTKGSYNCTCKPGFIGDGKNSCKDVDECEKGMHGCQANATCNNNEGSHNWSVCELVGVADRNRIPDAGMTANSFYSGSYHPYYGRLNESRGHGFWCTKTSSDRTDYLQVDMGEVRSVCAVATQGLQYYWFPIYTASYKLHLSTDGLTWKTYNETNIEKVQVSGVSHNKWFWRTFDHFAFVMSLKDRSFPLSPGTALSVFCLLLYAAGFIRIETKFNDYEQRLKTVEEVITQSKMRQARIHLPSDEKVSVVPTTSKKPEIRRLRRSISHPPPFNNSAKIREMMEDIISSSLKICQFKGNLNFCPRGRPGPPGRAGHKGERGKKGRKGPRGIMGPPGRSGKQGIMGPPGMRGEKGIKGDIGPPGISGIPGTKGEPGRSISSPKITISPPKLIVNETKTASFQCSVSGNPAAQIFWSKVNGSFPGNRTKVRSDGLMQFIGVRMEDAGEYRCMARNILGEDEKAASLVVQSKPKVSLYFGPVYVEKGKNVTLPKCHVTSFPPANITWSKGRGVLVHSRTVVKDGQLSIISTQKRDSGLYECKASNILGHDSALTNLGVFELPRFTANPPAQIAVETKRNISVPCRATGDPKPKVTWVREKSELPVGRSRVSVDGTLQIWNTKGEDSGIYTCTATSGGLFKKFSAMKLSIKAVCELAGVEDSNRIPDVRMTASSFYDSRYYPYYGRLNERRGKGGWCTKTTTDRTDYLQVDMGEVRFVCAVATQGLRSNNAWTTSYKLHLSADGLNWKTYKETNIEKIFQGNADQSSIVKHPVSNDIKTRYVRFYPVTHRFHPCMRVEVFVLD</sequence>
<dbReference type="PANTHER" id="PTHR12231">
    <property type="entry name" value="CTX-RELATED TYPE I TRANSMEMBRANE PROTEIN"/>
    <property type="match status" value="1"/>
</dbReference>
<feature type="compositionally biased region" description="Low complexity" evidence="7">
    <location>
        <begin position="468"/>
        <end position="477"/>
    </location>
</feature>
<dbReference type="InterPro" id="IPR024731">
    <property type="entry name" value="NELL2-like_EGF"/>
</dbReference>
<dbReference type="Gene3D" id="2.10.25.10">
    <property type="entry name" value="Laminin"/>
    <property type="match status" value="1"/>
</dbReference>
<keyword evidence="12" id="KW-1185">Reference proteome</keyword>
<dbReference type="InterPro" id="IPR013783">
    <property type="entry name" value="Ig-like_fold"/>
</dbReference>
<dbReference type="InterPro" id="IPR000742">
    <property type="entry name" value="EGF"/>
</dbReference>
<evidence type="ECO:0000256" key="2">
    <source>
        <dbReference type="ARBA" id="ARBA00022729"/>
    </source>
</evidence>
<feature type="domain" description="F5/8 type C" evidence="8">
    <location>
        <begin position="789"/>
        <end position="937"/>
    </location>
</feature>
<evidence type="ECO:0000256" key="5">
    <source>
        <dbReference type="ARBA" id="ARBA00023319"/>
    </source>
</evidence>
<dbReference type="InterPro" id="IPR007110">
    <property type="entry name" value="Ig-like_dom"/>
</dbReference>
<evidence type="ECO:0000313" key="12">
    <source>
        <dbReference type="Proteomes" id="UP000225706"/>
    </source>
</evidence>
<dbReference type="PROSITE" id="PS00010">
    <property type="entry name" value="ASX_HYDROXYL"/>
    <property type="match status" value="1"/>
</dbReference>
<dbReference type="PROSITE" id="PS50022">
    <property type="entry name" value="FA58C_3"/>
    <property type="match status" value="2"/>
</dbReference>
<feature type="region of interest" description="Disordered" evidence="7">
    <location>
        <begin position="443"/>
        <end position="499"/>
    </location>
</feature>
<comment type="caution">
    <text evidence="11">The sequence shown here is derived from an EMBL/GenBank/DDBJ whole genome shotgun (WGS) entry which is preliminary data.</text>
</comment>
<dbReference type="InterPro" id="IPR000421">
    <property type="entry name" value="FA58C"/>
</dbReference>
<dbReference type="SMART" id="SM00179">
    <property type="entry name" value="EGF_CA"/>
    <property type="match status" value="2"/>
</dbReference>
<keyword evidence="1 6" id="KW-0245">EGF-like domain</keyword>
<dbReference type="InterPro" id="IPR013106">
    <property type="entry name" value="Ig_V-set"/>
</dbReference>
<dbReference type="InterPro" id="IPR000152">
    <property type="entry name" value="EGF-type_Asp/Asn_hydroxyl_site"/>
</dbReference>
<feature type="domain" description="Ig-like" evidence="10">
    <location>
        <begin position="520"/>
        <end position="606"/>
    </location>
</feature>
<feature type="domain" description="EGF-like" evidence="9">
    <location>
        <begin position="122"/>
        <end position="163"/>
    </location>
</feature>
<dbReference type="EMBL" id="LSMT01000077">
    <property type="protein sequence ID" value="PFX28792.1"/>
    <property type="molecule type" value="Genomic_DNA"/>
</dbReference>
<gene>
    <name evidence="11" type="primary">PXDNL</name>
    <name evidence="11" type="ORF">AWC38_SpisGene6507</name>
</gene>
<dbReference type="FunFam" id="2.60.40.10:FF:000032">
    <property type="entry name" value="palladin isoform X1"/>
    <property type="match status" value="1"/>
</dbReference>
<dbReference type="SUPFAM" id="SSF48726">
    <property type="entry name" value="Immunoglobulin"/>
    <property type="match status" value="3"/>
</dbReference>
<evidence type="ECO:0000313" key="11">
    <source>
        <dbReference type="EMBL" id="PFX28792.1"/>
    </source>
</evidence>
<keyword evidence="4" id="KW-1015">Disulfide bond</keyword>
<dbReference type="InterPro" id="IPR003599">
    <property type="entry name" value="Ig_sub"/>
</dbReference>
<dbReference type="InterPro" id="IPR001881">
    <property type="entry name" value="EGF-like_Ca-bd_dom"/>
</dbReference>
<dbReference type="InterPro" id="IPR049883">
    <property type="entry name" value="NOTCH1_EGF-like"/>
</dbReference>
<evidence type="ECO:0000259" key="8">
    <source>
        <dbReference type="PROSITE" id="PS50022"/>
    </source>
</evidence>
<dbReference type="SMART" id="SM00181">
    <property type="entry name" value="EGF"/>
    <property type="match status" value="1"/>
</dbReference>
<dbReference type="Gene3D" id="2.60.120.260">
    <property type="entry name" value="Galactose-binding domain-like"/>
    <property type="match status" value="2"/>
</dbReference>
<keyword evidence="5" id="KW-0393">Immunoglobulin domain</keyword>
<dbReference type="Pfam" id="PF01391">
    <property type="entry name" value="Collagen"/>
    <property type="match status" value="1"/>
</dbReference>
<protein>
    <submittedName>
        <fullName evidence="11">Peroxidasin-like protein</fullName>
    </submittedName>
</protein>
<dbReference type="SMART" id="SM00231">
    <property type="entry name" value="FA58C"/>
    <property type="match status" value="1"/>
</dbReference>
<dbReference type="PROSITE" id="PS01186">
    <property type="entry name" value="EGF_2"/>
    <property type="match status" value="1"/>
</dbReference>
<dbReference type="InterPro" id="IPR008979">
    <property type="entry name" value="Galactose-bd-like_sf"/>
</dbReference>
<dbReference type="CDD" id="cd00054">
    <property type="entry name" value="EGF_CA"/>
    <property type="match status" value="1"/>
</dbReference>
<dbReference type="Pfam" id="PF00754">
    <property type="entry name" value="F5_F8_type_C"/>
    <property type="match status" value="2"/>
</dbReference>
<evidence type="ECO:0000256" key="3">
    <source>
        <dbReference type="ARBA" id="ARBA00022737"/>
    </source>
</evidence>
<evidence type="ECO:0000256" key="1">
    <source>
        <dbReference type="ARBA" id="ARBA00022536"/>
    </source>
</evidence>
<feature type="domain" description="Ig-like" evidence="10">
    <location>
        <begin position="609"/>
        <end position="690"/>
    </location>
</feature>
<dbReference type="SUPFAM" id="SSF57196">
    <property type="entry name" value="EGF/Laminin"/>
    <property type="match status" value="1"/>
</dbReference>
<dbReference type="SUPFAM" id="SSF49785">
    <property type="entry name" value="Galactose-binding domain-like"/>
    <property type="match status" value="2"/>
</dbReference>
<dbReference type="Pfam" id="PF07645">
    <property type="entry name" value="EGF_CA"/>
    <property type="match status" value="1"/>
</dbReference>
<evidence type="ECO:0000259" key="9">
    <source>
        <dbReference type="PROSITE" id="PS50026"/>
    </source>
</evidence>
<feature type="domain" description="F5/8 type C" evidence="8">
    <location>
        <begin position="191"/>
        <end position="291"/>
    </location>
</feature>
<feature type="domain" description="Ig-like" evidence="10">
    <location>
        <begin position="698"/>
        <end position="784"/>
    </location>
</feature>
<dbReference type="PROSITE" id="PS50026">
    <property type="entry name" value="EGF_3"/>
    <property type="match status" value="1"/>
</dbReference>
<organism evidence="11 12">
    <name type="scientific">Stylophora pistillata</name>
    <name type="common">Smooth cauliflower coral</name>
    <dbReference type="NCBI Taxonomy" id="50429"/>
    <lineage>
        <taxon>Eukaryota</taxon>
        <taxon>Metazoa</taxon>
        <taxon>Cnidaria</taxon>
        <taxon>Anthozoa</taxon>
        <taxon>Hexacorallia</taxon>
        <taxon>Scleractinia</taxon>
        <taxon>Astrocoeniina</taxon>
        <taxon>Pocilloporidae</taxon>
        <taxon>Stylophora</taxon>
    </lineage>
</organism>
<dbReference type="SMART" id="SM00406">
    <property type="entry name" value="IGv"/>
    <property type="match status" value="2"/>
</dbReference>
<dbReference type="InterPro" id="IPR008160">
    <property type="entry name" value="Collagen"/>
</dbReference>
<evidence type="ECO:0000256" key="4">
    <source>
        <dbReference type="ARBA" id="ARBA00023157"/>
    </source>
</evidence>
<keyword evidence="2" id="KW-0732">Signal</keyword>
<dbReference type="InterPro" id="IPR036179">
    <property type="entry name" value="Ig-like_dom_sf"/>
</dbReference>
<reference evidence="12" key="1">
    <citation type="journal article" date="2017" name="bioRxiv">
        <title>Comparative analysis of the genomes of Stylophora pistillata and Acropora digitifera provides evidence for extensive differences between species of corals.</title>
        <authorList>
            <person name="Voolstra C.R."/>
            <person name="Li Y."/>
            <person name="Liew Y.J."/>
            <person name="Baumgarten S."/>
            <person name="Zoccola D."/>
            <person name="Flot J.-F."/>
            <person name="Tambutte S."/>
            <person name="Allemand D."/>
            <person name="Aranda M."/>
        </authorList>
    </citation>
    <scope>NUCLEOTIDE SEQUENCE [LARGE SCALE GENOMIC DNA]</scope>
</reference>
<feature type="compositionally biased region" description="Basic residues" evidence="7">
    <location>
        <begin position="458"/>
        <end position="467"/>
    </location>
</feature>
<dbReference type="InterPro" id="IPR003598">
    <property type="entry name" value="Ig_sub2"/>
</dbReference>
<dbReference type="SMART" id="SM00408">
    <property type="entry name" value="IGc2"/>
    <property type="match status" value="3"/>
</dbReference>
<dbReference type="PROSITE" id="PS50835">
    <property type="entry name" value="IG_LIKE"/>
    <property type="match status" value="3"/>
</dbReference>
<comment type="caution">
    <text evidence="6">Lacks conserved residue(s) required for the propagation of feature annotation.</text>
</comment>
<dbReference type="PROSITE" id="PS01285">
    <property type="entry name" value="FA58C_1"/>
    <property type="match status" value="1"/>
</dbReference>
<accession>A0A2B4SJX9</accession>
<dbReference type="PANTHER" id="PTHR12231:SF253">
    <property type="entry name" value="DPR-INTERACTING PROTEIN ETA, ISOFORM B-RELATED"/>
    <property type="match status" value="1"/>
</dbReference>
<name>A0A2B4SJX9_STYPI</name>
<evidence type="ECO:0000256" key="6">
    <source>
        <dbReference type="PROSITE-ProRule" id="PRU00076"/>
    </source>
</evidence>
<dbReference type="GO" id="GO:0005509">
    <property type="term" value="F:calcium ion binding"/>
    <property type="evidence" value="ECO:0007669"/>
    <property type="project" value="InterPro"/>
</dbReference>
<keyword evidence="3" id="KW-0677">Repeat</keyword>
<proteinExistence type="predicted"/>
<dbReference type="FunFam" id="2.60.120.260:FF:000016">
    <property type="entry name" value="Contactin-associated protein-like 4 isoform 1"/>
    <property type="match status" value="1"/>
</dbReference>
<dbReference type="CDD" id="cd00057">
    <property type="entry name" value="FA58C"/>
    <property type="match status" value="1"/>
</dbReference>
<evidence type="ECO:0000256" key="7">
    <source>
        <dbReference type="SAM" id="MobiDB-lite"/>
    </source>
</evidence>
<dbReference type="Pfam" id="PF13927">
    <property type="entry name" value="Ig_3"/>
    <property type="match status" value="3"/>
</dbReference>
<dbReference type="AlphaFoldDB" id="A0A2B4SJX9"/>
<dbReference type="Pfam" id="PF12947">
    <property type="entry name" value="EGF_3"/>
    <property type="match status" value="1"/>
</dbReference>
<dbReference type="SMART" id="SM00409">
    <property type="entry name" value="IG"/>
    <property type="match status" value="3"/>
</dbReference>
<evidence type="ECO:0000259" key="10">
    <source>
        <dbReference type="PROSITE" id="PS50835"/>
    </source>
</evidence>
<dbReference type="Gene3D" id="2.60.40.10">
    <property type="entry name" value="Immunoglobulins"/>
    <property type="match status" value="3"/>
</dbReference>
<dbReference type="FunFam" id="2.10.25.10:FF:000038">
    <property type="entry name" value="Fibrillin 2"/>
    <property type="match status" value="1"/>
</dbReference>